<dbReference type="EMBL" id="UYRU01074633">
    <property type="protein sequence ID" value="VDN24869.1"/>
    <property type="molecule type" value="Genomic_DNA"/>
</dbReference>
<proteinExistence type="predicted"/>
<dbReference type="AlphaFoldDB" id="A0A3P7Q1Z1"/>
<reference evidence="1 2" key="1">
    <citation type="submission" date="2018-11" db="EMBL/GenBank/DDBJ databases">
        <authorList>
            <consortium name="Pathogen Informatics"/>
        </authorList>
    </citation>
    <scope>NUCLEOTIDE SEQUENCE [LARGE SCALE GENOMIC DNA]</scope>
</reference>
<sequence>MSIFAEQLQSILKQQQALFEEAHMKMMESMMQKFSLQFSGPDSFANQSTSADATAAAITEFICDPDSGVTFDAWFK</sequence>
<gene>
    <name evidence="1" type="ORF">DILT_LOCUS14520</name>
</gene>
<organism evidence="1 2">
    <name type="scientific">Dibothriocephalus latus</name>
    <name type="common">Fish tapeworm</name>
    <name type="synonym">Diphyllobothrium latum</name>
    <dbReference type="NCBI Taxonomy" id="60516"/>
    <lineage>
        <taxon>Eukaryota</taxon>
        <taxon>Metazoa</taxon>
        <taxon>Spiralia</taxon>
        <taxon>Lophotrochozoa</taxon>
        <taxon>Platyhelminthes</taxon>
        <taxon>Cestoda</taxon>
        <taxon>Eucestoda</taxon>
        <taxon>Diphyllobothriidea</taxon>
        <taxon>Diphyllobothriidae</taxon>
        <taxon>Dibothriocephalus</taxon>
    </lineage>
</organism>
<evidence type="ECO:0000313" key="2">
    <source>
        <dbReference type="Proteomes" id="UP000281553"/>
    </source>
</evidence>
<name>A0A3P7Q1Z1_DIBLA</name>
<protein>
    <submittedName>
        <fullName evidence="1">Uncharacterized protein</fullName>
    </submittedName>
</protein>
<keyword evidence="2" id="KW-1185">Reference proteome</keyword>
<accession>A0A3P7Q1Z1</accession>
<evidence type="ECO:0000313" key="1">
    <source>
        <dbReference type="EMBL" id="VDN24869.1"/>
    </source>
</evidence>
<dbReference type="Proteomes" id="UP000281553">
    <property type="component" value="Unassembled WGS sequence"/>
</dbReference>
<feature type="non-terminal residue" evidence="1">
    <location>
        <position position="76"/>
    </location>
</feature>